<dbReference type="AlphaFoldDB" id="A0A5P1E5E7"/>
<sequence>MDFLHKVDTAYHSKQSRPFSSNVDNIHKYVPSIREQLQDWEDGLCENDADGSFLHENWNNDLRLFSDGEDGAPKLLQLFVLRAEHEIQAASGDLQNLNSIKSKMHILFGGSIRASSRSPIPLTEPLDTQQDRTEVFTPKHPGIGSRTWADVHYKGDWMRRPISDNEVAWLARILIRLSDFLNDFLGLDHRVCNGEPDGPNFVDVPRESGYVGGSKEAMAMVLSYIGSSVSWTVKFMRGRGMRINLRVLASKKFVMVLVAYVVVFVLKKALFS</sequence>
<keyword evidence="1" id="KW-1133">Transmembrane helix</keyword>
<evidence type="ECO:0000313" key="2">
    <source>
        <dbReference type="EMBL" id="ONK56697.1"/>
    </source>
</evidence>
<reference evidence="3" key="1">
    <citation type="journal article" date="2017" name="Nat. Commun.">
        <title>The asparagus genome sheds light on the origin and evolution of a young Y chromosome.</title>
        <authorList>
            <person name="Harkess A."/>
            <person name="Zhou J."/>
            <person name="Xu C."/>
            <person name="Bowers J.E."/>
            <person name="Van der Hulst R."/>
            <person name="Ayyampalayam S."/>
            <person name="Mercati F."/>
            <person name="Riccardi P."/>
            <person name="McKain M.R."/>
            <person name="Kakrana A."/>
            <person name="Tang H."/>
            <person name="Ray J."/>
            <person name="Groenendijk J."/>
            <person name="Arikit S."/>
            <person name="Mathioni S.M."/>
            <person name="Nakano M."/>
            <person name="Shan H."/>
            <person name="Telgmann-Rauber A."/>
            <person name="Kanno A."/>
            <person name="Yue Z."/>
            <person name="Chen H."/>
            <person name="Li W."/>
            <person name="Chen Y."/>
            <person name="Xu X."/>
            <person name="Zhang Y."/>
            <person name="Luo S."/>
            <person name="Chen H."/>
            <person name="Gao J."/>
            <person name="Mao Z."/>
            <person name="Pires J.C."/>
            <person name="Luo M."/>
            <person name="Kudrna D."/>
            <person name="Wing R.A."/>
            <person name="Meyers B.C."/>
            <person name="Yi K."/>
            <person name="Kong H."/>
            <person name="Lavrijsen P."/>
            <person name="Sunseri F."/>
            <person name="Falavigna A."/>
            <person name="Ye Y."/>
            <person name="Leebens-Mack J.H."/>
            <person name="Chen G."/>
        </authorList>
    </citation>
    <scope>NUCLEOTIDE SEQUENCE [LARGE SCALE GENOMIC DNA]</scope>
    <source>
        <strain evidence="3">cv. DH0086</strain>
    </source>
</reference>
<name>A0A5P1E5E7_ASPOF</name>
<keyword evidence="3" id="KW-1185">Reference proteome</keyword>
<protein>
    <submittedName>
        <fullName evidence="2">Uncharacterized protein</fullName>
    </submittedName>
</protein>
<gene>
    <name evidence="2" type="ORF">A4U43_C10F11770</name>
</gene>
<evidence type="ECO:0000313" key="3">
    <source>
        <dbReference type="Proteomes" id="UP000243459"/>
    </source>
</evidence>
<dbReference type="PANTHER" id="PTHR31801:SF1">
    <property type="entry name" value="SPHINGOMYELIN PHOSPHODIESTERASE"/>
    <property type="match status" value="1"/>
</dbReference>
<evidence type="ECO:0000256" key="1">
    <source>
        <dbReference type="SAM" id="Phobius"/>
    </source>
</evidence>
<keyword evidence="1" id="KW-0472">Membrane</keyword>
<keyword evidence="1" id="KW-0812">Transmembrane</keyword>
<dbReference type="OMA" id="CGPTEMI"/>
<dbReference type="PANTHER" id="PTHR31801">
    <property type="entry name" value="ALTERED INHERITANCE OF MITOCHONDRIA PROTEIN 24, MITOCHONDRIAL"/>
    <property type="match status" value="1"/>
</dbReference>
<dbReference type="Gramene" id="ONK56697">
    <property type="protein sequence ID" value="ONK56697"/>
    <property type="gene ID" value="A4U43_C10F11770"/>
</dbReference>
<accession>A0A5P1E5E7</accession>
<dbReference type="Proteomes" id="UP000243459">
    <property type="component" value="Chromosome 10"/>
</dbReference>
<proteinExistence type="predicted"/>
<feature type="transmembrane region" description="Helical" evidence="1">
    <location>
        <begin position="253"/>
        <end position="271"/>
    </location>
</feature>
<organism evidence="2 3">
    <name type="scientific">Asparagus officinalis</name>
    <name type="common">Garden asparagus</name>
    <dbReference type="NCBI Taxonomy" id="4686"/>
    <lineage>
        <taxon>Eukaryota</taxon>
        <taxon>Viridiplantae</taxon>
        <taxon>Streptophyta</taxon>
        <taxon>Embryophyta</taxon>
        <taxon>Tracheophyta</taxon>
        <taxon>Spermatophyta</taxon>
        <taxon>Magnoliopsida</taxon>
        <taxon>Liliopsida</taxon>
        <taxon>Asparagales</taxon>
        <taxon>Asparagaceae</taxon>
        <taxon>Asparagoideae</taxon>
        <taxon>Asparagus</taxon>
    </lineage>
</organism>
<dbReference type="EMBL" id="CM007390">
    <property type="protein sequence ID" value="ONK56697.1"/>
    <property type="molecule type" value="Genomic_DNA"/>
</dbReference>